<name>A0A4Z2EJV0_9TELE</name>
<feature type="region of interest" description="Disordered" evidence="1">
    <location>
        <begin position="35"/>
        <end position="68"/>
    </location>
</feature>
<comment type="caution">
    <text evidence="2">The sequence shown here is derived from an EMBL/GenBank/DDBJ whole genome shotgun (WGS) entry which is preliminary data.</text>
</comment>
<accession>A0A4Z2EJV0</accession>
<dbReference type="Proteomes" id="UP000314294">
    <property type="component" value="Unassembled WGS sequence"/>
</dbReference>
<evidence type="ECO:0000313" key="3">
    <source>
        <dbReference type="Proteomes" id="UP000314294"/>
    </source>
</evidence>
<sequence>MKMNRQLHSAGRGGYGLLTPLSSWISSVYFSCSSLGPPSGRPHSKVTQETPARTRRGASGRAGSVPMV</sequence>
<evidence type="ECO:0000256" key="1">
    <source>
        <dbReference type="SAM" id="MobiDB-lite"/>
    </source>
</evidence>
<evidence type="ECO:0000313" key="2">
    <source>
        <dbReference type="EMBL" id="TNN29207.1"/>
    </source>
</evidence>
<keyword evidence="3" id="KW-1185">Reference proteome</keyword>
<proteinExistence type="predicted"/>
<reference evidence="2 3" key="1">
    <citation type="submission" date="2019-03" db="EMBL/GenBank/DDBJ databases">
        <title>First draft genome of Liparis tanakae, snailfish: a comprehensive survey of snailfish specific genes.</title>
        <authorList>
            <person name="Kim W."/>
            <person name="Song I."/>
            <person name="Jeong J.-H."/>
            <person name="Kim D."/>
            <person name="Kim S."/>
            <person name="Ryu S."/>
            <person name="Song J.Y."/>
            <person name="Lee S.K."/>
        </authorList>
    </citation>
    <scope>NUCLEOTIDE SEQUENCE [LARGE SCALE GENOMIC DNA]</scope>
    <source>
        <tissue evidence="2">Muscle</tissue>
    </source>
</reference>
<dbReference type="EMBL" id="SRLO01005934">
    <property type="protein sequence ID" value="TNN29207.1"/>
    <property type="molecule type" value="Genomic_DNA"/>
</dbReference>
<protein>
    <submittedName>
        <fullName evidence="2">Uncharacterized protein</fullName>
    </submittedName>
</protein>
<gene>
    <name evidence="2" type="ORF">EYF80_060644</name>
</gene>
<organism evidence="2 3">
    <name type="scientific">Liparis tanakae</name>
    <name type="common">Tanaka's snailfish</name>
    <dbReference type="NCBI Taxonomy" id="230148"/>
    <lineage>
        <taxon>Eukaryota</taxon>
        <taxon>Metazoa</taxon>
        <taxon>Chordata</taxon>
        <taxon>Craniata</taxon>
        <taxon>Vertebrata</taxon>
        <taxon>Euteleostomi</taxon>
        <taxon>Actinopterygii</taxon>
        <taxon>Neopterygii</taxon>
        <taxon>Teleostei</taxon>
        <taxon>Neoteleostei</taxon>
        <taxon>Acanthomorphata</taxon>
        <taxon>Eupercaria</taxon>
        <taxon>Perciformes</taxon>
        <taxon>Cottioidei</taxon>
        <taxon>Cottales</taxon>
        <taxon>Liparidae</taxon>
        <taxon>Liparis</taxon>
    </lineage>
</organism>
<dbReference type="AlphaFoldDB" id="A0A4Z2EJV0"/>
<feature type="compositionally biased region" description="Low complexity" evidence="1">
    <location>
        <begin position="59"/>
        <end position="68"/>
    </location>
</feature>